<proteinExistence type="predicted"/>
<dbReference type="AlphaFoldDB" id="A0AAF0X7G5"/>
<evidence type="ECO:0000313" key="1">
    <source>
        <dbReference type="EMBL" id="WOH03176.1"/>
    </source>
</evidence>
<dbReference type="EMBL" id="CP093347">
    <property type="protein sequence ID" value="WOH03176.1"/>
    <property type="molecule type" value="Genomic_DNA"/>
</dbReference>
<sequence>MNFVFLMSPKCLMECLNEFFLAYGGEICWNEFCG</sequence>
<name>A0AAF0X7G5_DAUCS</name>
<reference evidence="1" key="1">
    <citation type="journal article" date="2016" name="Nat. Genet.">
        <title>A high-quality carrot genome assembly provides new insights into carotenoid accumulation and asterid genome evolution.</title>
        <authorList>
            <person name="Iorizzo M."/>
            <person name="Ellison S."/>
            <person name="Senalik D."/>
            <person name="Zeng P."/>
            <person name="Satapoomin P."/>
            <person name="Huang J."/>
            <person name="Bowman M."/>
            <person name="Iovene M."/>
            <person name="Sanseverino W."/>
            <person name="Cavagnaro P."/>
            <person name="Yildiz M."/>
            <person name="Macko-Podgorni A."/>
            <person name="Moranska E."/>
            <person name="Grzebelus E."/>
            <person name="Grzebelus D."/>
            <person name="Ashrafi H."/>
            <person name="Zheng Z."/>
            <person name="Cheng S."/>
            <person name="Spooner D."/>
            <person name="Van Deynze A."/>
            <person name="Simon P."/>
        </authorList>
    </citation>
    <scope>NUCLEOTIDE SEQUENCE</scope>
    <source>
        <tissue evidence="1">Leaf</tissue>
    </source>
</reference>
<dbReference type="Proteomes" id="UP000077755">
    <property type="component" value="Chromosome 5"/>
</dbReference>
<accession>A0AAF0X7G5</accession>
<keyword evidence="2" id="KW-1185">Reference proteome</keyword>
<protein>
    <submittedName>
        <fullName evidence="1">Uncharacterized protein</fullName>
    </submittedName>
</protein>
<gene>
    <name evidence="1" type="ORF">DCAR_0522570</name>
</gene>
<organism evidence="1 2">
    <name type="scientific">Daucus carota subsp. sativus</name>
    <name type="common">Carrot</name>
    <dbReference type="NCBI Taxonomy" id="79200"/>
    <lineage>
        <taxon>Eukaryota</taxon>
        <taxon>Viridiplantae</taxon>
        <taxon>Streptophyta</taxon>
        <taxon>Embryophyta</taxon>
        <taxon>Tracheophyta</taxon>
        <taxon>Spermatophyta</taxon>
        <taxon>Magnoliopsida</taxon>
        <taxon>eudicotyledons</taxon>
        <taxon>Gunneridae</taxon>
        <taxon>Pentapetalae</taxon>
        <taxon>asterids</taxon>
        <taxon>campanulids</taxon>
        <taxon>Apiales</taxon>
        <taxon>Apiaceae</taxon>
        <taxon>Apioideae</taxon>
        <taxon>Scandiceae</taxon>
        <taxon>Daucinae</taxon>
        <taxon>Daucus</taxon>
        <taxon>Daucus sect. Daucus</taxon>
    </lineage>
</organism>
<reference evidence="1" key="2">
    <citation type="submission" date="2022-03" db="EMBL/GenBank/DDBJ databases">
        <title>Draft title - Genomic analysis of global carrot germplasm unveils the trajectory of domestication and the origin of high carotenoid orange carrot.</title>
        <authorList>
            <person name="Iorizzo M."/>
            <person name="Ellison S."/>
            <person name="Senalik D."/>
            <person name="Macko-Podgorni A."/>
            <person name="Grzebelus D."/>
            <person name="Bostan H."/>
            <person name="Rolling W."/>
            <person name="Curaba J."/>
            <person name="Simon P."/>
        </authorList>
    </citation>
    <scope>NUCLEOTIDE SEQUENCE</scope>
    <source>
        <tissue evidence="1">Leaf</tissue>
    </source>
</reference>
<evidence type="ECO:0000313" key="2">
    <source>
        <dbReference type="Proteomes" id="UP000077755"/>
    </source>
</evidence>